<accession>A0A939RZZ8</accession>
<dbReference type="EMBL" id="JAGDYL010000030">
    <property type="protein sequence ID" value="MBO1806361.1"/>
    <property type="molecule type" value="Genomic_DNA"/>
</dbReference>
<feature type="transmembrane region" description="Helical" evidence="1">
    <location>
        <begin position="90"/>
        <end position="109"/>
    </location>
</feature>
<reference evidence="2" key="1">
    <citation type="submission" date="2021-03" db="EMBL/GenBank/DDBJ databases">
        <title>Leucobacter chromiisoli sp. nov., isolated from chromium-containing soil of chemical plant.</title>
        <authorList>
            <person name="Xu Z."/>
        </authorList>
    </citation>
    <scope>NUCLEOTIDE SEQUENCE</scope>
    <source>
        <strain evidence="2">A2</strain>
    </source>
</reference>
<dbReference type="Proteomes" id="UP000664398">
    <property type="component" value="Unassembled WGS sequence"/>
</dbReference>
<evidence type="ECO:0000313" key="2">
    <source>
        <dbReference type="EMBL" id="MBO1806361.1"/>
    </source>
</evidence>
<feature type="transmembrane region" description="Helical" evidence="1">
    <location>
        <begin position="25"/>
        <end position="45"/>
    </location>
</feature>
<name>A0A939RZZ8_9MICO</name>
<evidence type="ECO:0000256" key="1">
    <source>
        <dbReference type="SAM" id="Phobius"/>
    </source>
</evidence>
<dbReference type="RefSeq" id="WP_208046818.1">
    <property type="nucleotide sequence ID" value="NZ_JAGDYL010000030.1"/>
</dbReference>
<comment type="caution">
    <text evidence="2">The sequence shown here is derived from an EMBL/GenBank/DDBJ whole genome shotgun (WGS) entry which is preliminary data.</text>
</comment>
<keyword evidence="3" id="KW-1185">Reference proteome</keyword>
<keyword evidence="1" id="KW-0812">Transmembrane</keyword>
<keyword evidence="1" id="KW-0472">Membrane</keyword>
<gene>
    <name evidence="2" type="ORF">J4H91_13720</name>
</gene>
<evidence type="ECO:0000313" key="3">
    <source>
        <dbReference type="Proteomes" id="UP000664398"/>
    </source>
</evidence>
<proteinExistence type="predicted"/>
<keyword evidence="1" id="KW-1133">Transmembrane helix</keyword>
<feature type="transmembrane region" description="Helical" evidence="1">
    <location>
        <begin position="51"/>
        <end position="69"/>
    </location>
</feature>
<protein>
    <submittedName>
        <fullName evidence="2">Uncharacterized protein</fullName>
    </submittedName>
</protein>
<sequence length="188" mass="19527">MNDRLSALGRVNALLVAPHATRPELALGYGAALMGAAAATTGGIVSGYGAAHVLVLAVLGFDIAGGVVVNATRAAARRFHHGPHWRRRSVLFVAAHVHPFVVALLFPAQSWSASAILYVGLVVSALLITSTPLALRRPVAFACAAALITWTVVTAPTEDALAWIAPLLVIKLLLAHLLTDSIPTPEAT</sequence>
<organism evidence="2 3">
    <name type="scientific">Leucobacter ruminantium</name>
    <dbReference type="NCBI Taxonomy" id="1289170"/>
    <lineage>
        <taxon>Bacteria</taxon>
        <taxon>Bacillati</taxon>
        <taxon>Actinomycetota</taxon>
        <taxon>Actinomycetes</taxon>
        <taxon>Micrococcales</taxon>
        <taxon>Microbacteriaceae</taxon>
        <taxon>Leucobacter</taxon>
    </lineage>
</organism>
<feature type="transmembrane region" description="Helical" evidence="1">
    <location>
        <begin position="115"/>
        <end position="134"/>
    </location>
</feature>
<dbReference type="AlphaFoldDB" id="A0A939RZZ8"/>